<accession>A0AAV4FQ39</accession>
<keyword evidence="2" id="KW-1185">Reference proteome</keyword>
<protein>
    <submittedName>
        <fullName evidence="1">Inositol hexakisphosphate and diphosphoinositol-pentakisphosphate kinase 2</fullName>
    </submittedName>
</protein>
<gene>
    <name evidence="1" type="ORF">ElyMa_003910800</name>
</gene>
<dbReference type="PANTHER" id="PTHR21301:SF10">
    <property type="entry name" value="REVERSE TRANSCRIPTASE DOMAIN-CONTAINING PROTEIN"/>
    <property type="match status" value="1"/>
</dbReference>
<reference evidence="1 2" key="1">
    <citation type="journal article" date="2021" name="Elife">
        <title>Chloroplast acquisition without the gene transfer in kleptoplastic sea slugs, Plakobranchus ocellatus.</title>
        <authorList>
            <person name="Maeda T."/>
            <person name="Takahashi S."/>
            <person name="Yoshida T."/>
            <person name="Shimamura S."/>
            <person name="Takaki Y."/>
            <person name="Nagai Y."/>
            <person name="Toyoda A."/>
            <person name="Suzuki Y."/>
            <person name="Arimoto A."/>
            <person name="Ishii H."/>
            <person name="Satoh N."/>
            <person name="Nishiyama T."/>
            <person name="Hasebe M."/>
            <person name="Maruyama T."/>
            <person name="Minagawa J."/>
            <person name="Obokata J."/>
            <person name="Shigenobu S."/>
        </authorList>
    </citation>
    <scope>NUCLEOTIDE SEQUENCE [LARGE SCALE GENOMIC DNA]</scope>
</reference>
<evidence type="ECO:0000313" key="2">
    <source>
        <dbReference type="Proteomes" id="UP000762676"/>
    </source>
</evidence>
<keyword evidence="1" id="KW-0418">Kinase</keyword>
<proteinExistence type="predicted"/>
<dbReference type="Proteomes" id="UP000762676">
    <property type="component" value="Unassembled WGS sequence"/>
</dbReference>
<dbReference type="AlphaFoldDB" id="A0AAV4FQ39"/>
<dbReference type="GO" id="GO:0016301">
    <property type="term" value="F:kinase activity"/>
    <property type="evidence" value="ECO:0007669"/>
    <property type="project" value="UniProtKB-KW"/>
</dbReference>
<organism evidence="1 2">
    <name type="scientific">Elysia marginata</name>
    <dbReference type="NCBI Taxonomy" id="1093978"/>
    <lineage>
        <taxon>Eukaryota</taxon>
        <taxon>Metazoa</taxon>
        <taxon>Spiralia</taxon>
        <taxon>Lophotrochozoa</taxon>
        <taxon>Mollusca</taxon>
        <taxon>Gastropoda</taxon>
        <taxon>Heterobranchia</taxon>
        <taxon>Euthyneura</taxon>
        <taxon>Panpulmonata</taxon>
        <taxon>Sacoglossa</taxon>
        <taxon>Placobranchoidea</taxon>
        <taxon>Plakobranchidae</taxon>
        <taxon>Elysia</taxon>
    </lineage>
</organism>
<evidence type="ECO:0000313" key="1">
    <source>
        <dbReference type="EMBL" id="GFR75099.1"/>
    </source>
</evidence>
<keyword evidence="1" id="KW-0808">Transferase</keyword>
<sequence>MGSFDGAETCELVGLFLLSQLNKLNIDVGLYRDDGLAVCKKAQTPKQIEEIKQKICKIFKNNGLRVTGEANKKIVDFLDTTLDLRKELYKPYKKPNSCVTYIHKHSNHPPAIIKNLPKGINHRLSTNSKNEEIFKQASTEYNQAVERSGYNTTLQFDKGKEKTITDRTLRPEETKKRERKITWYNPPYSKNVATNVGKTFLRLINKHFPKNNKLHKFINRNTIKISYSCLPSFKQTILNHNKRLLKKQKIENSTTPTILCNCRKRNECPLDGNCLTKCIVYQATVTQPATKKIDTFVGLTDNSFKTRYNLHKSSFKLEHKKSSTKLSEFIWKLKSNNTYHKIEWQILKKQKSYTSDMKYCTLCLQEKFEILKNAPTLNHRKELFTFCVHKKRHLLSNFTALPL</sequence>
<dbReference type="EMBL" id="BMAT01007957">
    <property type="protein sequence ID" value="GFR75099.1"/>
    <property type="molecule type" value="Genomic_DNA"/>
</dbReference>
<comment type="caution">
    <text evidence="1">The sequence shown here is derived from an EMBL/GenBank/DDBJ whole genome shotgun (WGS) entry which is preliminary data.</text>
</comment>
<name>A0AAV4FQ39_9GAST</name>
<dbReference type="PANTHER" id="PTHR21301">
    <property type="entry name" value="REVERSE TRANSCRIPTASE"/>
    <property type="match status" value="1"/>
</dbReference>